<keyword evidence="2" id="KW-0732">Signal</keyword>
<proteinExistence type="predicted"/>
<protein>
    <recommendedName>
        <fullName evidence="3">Peptidase A2 domain-containing protein</fullName>
    </recommendedName>
</protein>
<feature type="signal peptide" evidence="2">
    <location>
        <begin position="1"/>
        <end position="18"/>
    </location>
</feature>
<sequence length="307" mass="32816">MAMLLAFILALAGQQAPAAAPAPPTIPPATLDDTLEIGGDEVAAKAARTRLTVPVMVNGQGPFRFIVDSGADRSVIAQSVAARMNLPPGKAAMLHSVAGAKRVETVKIDSMLIGTSEVYDLTTPVLPELFVGAQGIIGIDALAEQRLMLDFDRRTISVQDSRKPAAVESDVIVVTARLRHGQLILAQAMAGDNRLYAIIDTGSEVTMGNMALLRRIFRGRNPPAATPIVLTSVTGQTLEASLVILPRMKIGGLNFENVPVAFADAAPFALFGLGSQPAMLLGTDLLENFRRVSLDFRNRKVRFQLRR</sequence>
<evidence type="ECO:0000256" key="2">
    <source>
        <dbReference type="SAM" id="SignalP"/>
    </source>
</evidence>
<dbReference type="InterPro" id="IPR021109">
    <property type="entry name" value="Peptidase_aspartic_dom_sf"/>
</dbReference>
<accession>A0A2W5AC88</accession>
<dbReference type="AlphaFoldDB" id="A0A2W5AC88"/>
<dbReference type="CDD" id="cd05483">
    <property type="entry name" value="retropepsin_like_bacteria"/>
    <property type="match status" value="1"/>
</dbReference>
<dbReference type="Gene3D" id="2.40.70.10">
    <property type="entry name" value="Acid Proteases"/>
    <property type="match status" value="2"/>
</dbReference>
<keyword evidence="1" id="KW-0378">Hydrolase</keyword>
<dbReference type="InterPro" id="IPR034122">
    <property type="entry name" value="Retropepsin-like_bacterial"/>
</dbReference>
<gene>
    <name evidence="4" type="ORF">DI623_00255</name>
</gene>
<reference evidence="4 5" key="1">
    <citation type="submission" date="2017-08" db="EMBL/GenBank/DDBJ databases">
        <title>Infants hospitalized years apart are colonized by the same room-sourced microbial strains.</title>
        <authorList>
            <person name="Brooks B."/>
            <person name="Olm M.R."/>
            <person name="Firek B.A."/>
            <person name="Baker R."/>
            <person name="Thomas B.C."/>
            <person name="Morowitz M.J."/>
            <person name="Banfield J.F."/>
        </authorList>
    </citation>
    <scope>NUCLEOTIDE SEQUENCE [LARGE SCALE GENOMIC DNA]</scope>
    <source>
        <strain evidence="4">S2_018_000_R2_101</strain>
    </source>
</reference>
<dbReference type="PROSITE" id="PS50175">
    <property type="entry name" value="ASP_PROT_RETROV"/>
    <property type="match status" value="1"/>
</dbReference>
<dbReference type="InterPro" id="IPR001995">
    <property type="entry name" value="Peptidase_A2_cat"/>
</dbReference>
<name>A0A2W5AC88_9SPHN</name>
<evidence type="ECO:0000256" key="1">
    <source>
        <dbReference type="ARBA" id="ARBA00022801"/>
    </source>
</evidence>
<dbReference type="InterPro" id="IPR001969">
    <property type="entry name" value="Aspartic_peptidase_AS"/>
</dbReference>
<organism evidence="4 5">
    <name type="scientific">Sphingomonas sanxanigenens</name>
    <dbReference type="NCBI Taxonomy" id="397260"/>
    <lineage>
        <taxon>Bacteria</taxon>
        <taxon>Pseudomonadati</taxon>
        <taxon>Pseudomonadota</taxon>
        <taxon>Alphaproteobacteria</taxon>
        <taxon>Sphingomonadales</taxon>
        <taxon>Sphingomonadaceae</taxon>
        <taxon>Sphingomonas</taxon>
    </lineage>
</organism>
<feature type="chain" id="PRO_5016060678" description="Peptidase A2 domain-containing protein" evidence="2">
    <location>
        <begin position="19"/>
        <end position="307"/>
    </location>
</feature>
<dbReference type="Pfam" id="PF13650">
    <property type="entry name" value="Asp_protease_2"/>
    <property type="match status" value="2"/>
</dbReference>
<dbReference type="SUPFAM" id="SSF50630">
    <property type="entry name" value="Acid proteases"/>
    <property type="match status" value="2"/>
</dbReference>
<dbReference type="Proteomes" id="UP000249066">
    <property type="component" value="Unassembled WGS sequence"/>
</dbReference>
<dbReference type="GO" id="GO:0004190">
    <property type="term" value="F:aspartic-type endopeptidase activity"/>
    <property type="evidence" value="ECO:0007669"/>
    <property type="project" value="InterPro"/>
</dbReference>
<comment type="caution">
    <text evidence="4">The sequence shown here is derived from an EMBL/GenBank/DDBJ whole genome shotgun (WGS) entry which is preliminary data.</text>
</comment>
<feature type="domain" description="Peptidase A2" evidence="3">
    <location>
        <begin position="63"/>
        <end position="141"/>
    </location>
</feature>
<evidence type="ECO:0000313" key="5">
    <source>
        <dbReference type="Proteomes" id="UP000249066"/>
    </source>
</evidence>
<dbReference type="GO" id="GO:0006508">
    <property type="term" value="P:proteolysis"/>
    <property type="evidence" value="ECO:0007669"/>
    <property type="project" value="InterPro"/>
</dbReference>
<dbReference type="EMBL" id="QFNN01000001">
    <property type="protein sequence ID" value="PZO92230.1"/>
    <property type="molecule type" value="Genomic_DNA"/>
</dbReference>
<evidence type="ECO:0000313" key="4">
    <source>
        <dbReference type="EMBL" id="PZO92230.1"/>
    </source>
</evidence>
<evidence type="ECO:0000259" key="3">
    <source>
        <dbReference type="PROSITE" id="PS50175"/>
    </source>
</evidence>
<dbReference type="PROSITE" id="PS00141">
    <property type="entry name" value="ASP_PROTEASE"/>
    <property type="match status" value="1"/>
</dbReference>